<dbReference type="SUPFAM" id="SSF52540">
    <property type="entry name" value="P-loop containing nucleoside triphosphate hydrolases"/>
    <property type="match status" value="1"/>
</dbReference>
<evidence type="ECO:0000256" key="5">
    <source>
        <dbReference type="ARBA" id="ARBA00022741"/>
    </source>
</evidence>
<evidence type="ECO:0000256" key="1">
    <source>
        <dbReference type="ARBA" id="ARBA00001946"/>
    </source>
</evidence>
<keyword evidence="5 10" id="KW-0547">Nucleotide-binding</keyword>
<keyword evidence="9 10" id="KW-0131">Cell cycle</keyword>
<dbReference type="PANTHER" id="PTHR11649">
    <property type="entry name" value="MSS1/TRME-RELATED GTP-BINDING PROTEIN"/>
    <property type="match status" value="1"/>
</dbReference>
<dbReference type="PROSITE" id="PS51706">
    <property type="entry name" value="G_ENGB"/>
    <property type="match status" value="1"/>
</dbReference>
<dbReference type="NCBIfam" id="TIGR03598">
    <property type="entry name" value="GTPase_YsxC"/>
    <property type="match status" value="1"/>
</dbReference>
<dbReference type="CDD" id="cd01876">
    <property type="entry name" value="YihA_EngB"/>
    <property type="match status" value="1"/>
</dbReference>
<evidence type="ECO:0000256" key="3">
    <source>
        <dbReference type="ARBA" id="ARBA00022618"/>
    </source>
</evidence>
<dbReference type="AlphaFoldDB" id="A0AAJ1BJQ1"/>
<comment type="similarity">
    <text evidence="2 10">Belongs to the TRAFAC class TrmE-Era-EngA-EngB-Septin-like GTPase superfamily. EngB GTPase family.</text>
</comment>
<evidence type="ECO:0000256" key="9">
    <source>
        <dbReference type="ARBA" id="ARBA00023306"/>
    </source>
</evidence>
<keyword evidence="13" id="KW-1185">Reference proteome</keyword>
<dbReference type="FunFam" id="3.40.50.300:FF:000098">
    <property type="entry name" value="Probable GTP-binding protein EngB"/>
    <property type="match status" value="1"/>
</dbReference>
<dbReference type="EMBL" id="JAKUDL010000007">
    <property type="protein sequence ID" value="MCH4296080.1"/>
    <property type="molecule type" value="Genomic_DNA"/>
</dbReference>
<comment type="function">
    <text evidence="10">Necessary for normal cell division and for the maintenance of normal septation.</text>
</comment>
<evidence type="ECO:0000256" key="6">
    <source>
        <dbReference type="ARBA" id="ARBA00022842"/>
    </source>
</evidence>
<dbReference type="GO" id="GO:0000917">
    <property type="term" value="P:division septum assembly"/>
    <property type="evidence" value="ECO:0007669"/>
    <property type="project" value="UniProtKB-KW"/>
</dbReference>
<dbReference type="InterPro" id="IPR030393">
    <property type="entry name" value="G_ENGB_dom"/>
</dbReference>
<dbReference type="InterPro" id="IPR019987">
    <property type="entry name" value="GTP-bd_ribosome_bio_YsxC"/>
</dbReference>
<accession>A0AAJ1BJQ1</accession>
<reference evidence="12 13" key="1">
    <citation type="submission" date="2022-02" db="EMBL/GenBank/DDBJ databases">
        <title>The genome sequence of Shewanella sp. 3B26.</title>
        <authorList>
            <person name="Du J."/>
        </authorList>
    </citation>
    <scope>NUCLEOTIDE SEQUENCE [LARGE SCALE GENOMIC DNA]</scope>
    <source>
        <strain evidence="12 13">3B26</strain>
    </source>
</reference>
<dbReference type="PANTHER" id="PTHR11649:SF13">
    <property type="entry name" value="ENGB-TYPE G DOMAIN-CONTAINING PROTEIN"/>
    <property type="match status" value="1"/>
</dbReference>
<evidence type="ECO:0000256" key="4">
    <source>
        <dbReference type="ARBA" id="ARBA00022723"/>
    </source>
</evidence>
<comment type="caution">
    <text evidence="12">The sequence shown here is derived from an EMBL/GenBank/DDBJ whole genome shotgun (WGS) entry which is preliminary data.</text>
</comment>
<dbReference type="Pfam" id="PF01926">
    <property type="entry name" value="MMR_HSR1"/>
    <property type="match status" value="1"/>
</dbReference>
<evidence type="ECO:0000259" key="11">
    <source>
        <dbReference type="PROSITE" id="PS51706"/>
    </source>
</evidence>
<evidence type="ECO:0000256" key="8">
    <source>
        <dbReference type="ARBA" id="ARBA00023210"/>
    </source>
</evidence>
<sequence length="219" mass="24413">MSQTRIDFRQTKFLISAPDIAHLDKHLPGDTGVEIAFAGRSNAGKSSALNALTEQKNLARTSKTPGRTQLINVFELDSQRRLVDLPGYGFAKVPLDMKRKWQNALGEYLQKRECLSGVVVLMDIRHPLKDLDRQMIEWSVASQIPVLALLTKADKLGQSDKMKTVNAVRKELAEFGDWVSVEPFSSLKGTGKPKVLSILDAWCHPDWLEEQGEADEAGE</sequence>
<name>A0AAJ1BJQ1_9GAMM</name>
<keyword evidence="3 10" id="KW-0132">Cell division</keyword>
<dbReference type="RefSeq" id="WP_240592168.1">
    <property type="nucleotide sequence ID" value="NZ_JAKUDL010000007.1"/>
</dbReference>
<evidence type="ECO:0000256" key="7">
    <source>
        <dbReference type="ARBA" id="ARBA00023134"/>
    </source>
</evidence>
<comment type="cofactor">
    <cofactor evidence="1">
        <name>Mg(2+)</name>
        <dbReference type="ChEBI" id="CHEBI:18420"/>
    </cofactor>
</comment>
<keyword evidence="4" id="KW-0479">Metal-binding</keyword>
<dbReference type="GO" id="GO:0005829">
    <property type="term" value="C:cytosol"/>
    <property type="evidence" value="ECO:0007669"/>
    <property type="project" value="TreeGrafter"/>
</dbReference>
<keyword evidence="8 10" id="KW-0717">Septation</keyword>
<gene>
    <name evidence="12" type="primary">yihA</name>
    <name evidence="10" type="synonym">engB</name>
    <name evidence="12" type="ORF">MJ923_17360</name>
</gene>
<feature type="domain" description="EngB-type G" evidence="11">
    <location>
        <begin position="31"/>
        <end position="205"/>
    </location>
</feature>
<dbReference type="Proteomes" id="UP001297581">
    <property type="component" value="Unassembled WGS sequence"/>
</dbReference>
<dbReference type="GO" id="GO:0046872">
    <property type="term" value="F:metal ion binding"/>
    <property type="evidence" value="ECO:0007669"/>
    <property type="project" value="UniProtKB-KW"/>
</dbReference>
<keyword evidence="6" id="KW-0460">Magnesium</keyword>
<evidence type="ECO:0000313" key="13">
    <source>
        <dbReference type="Proteomes" id="UP001297581"/>
    </source>
</evidence>
<evidence type="ECO:0000313" key="12">
    <source>
        <dbReference type="EMBL" id="MCH4296080.1"/>
    </source>
</evidence>
<protein>
    <recommendedName>
        <fullName evidence="10">Probable GTP-binding protein EngB</fullName>
    </recommendedName>
</protein>
<dbReference type="GO" id="GO:0005525">
    <property type="term" value="F:GTP binding"/>
    <property type="evidence" value="ECO:0007669"/>
    <property type="project" value="UniProtKB-UniRule"/>
</dbReference>
<proteinExistence type="inferred from homology"/>
<dbReference type="InterPro" id="IPR006073">
    <property type="entry name" value="GTP-bd"/>
</dbReference>
<organism evidence="12 13">
    <name type="scientific">Shewanella zhuhaiensis</name>
    <dbReference type="NCBI Taxonomy" id="2919576"/>
    <lineage>
        <taxon>Bacteria</taxon>
        <taxon>Pseudomonadati</taxon>
        <taxon>Pseudomonadota</taxon>
        <taxon>Gammaproteobacteria</taxon>
        <taxon>Alteromonadales</taxon>
        <taxon>Shewanellaceae</taxon>
        <taxon>Shewanella</taxon>
    </lineage>
</organism>
<evidence type="ECO:0000256" key="10">
    <source>
        <dbReference type="HAMAP-Rule" id="MF_00321"/>
    </source>
</evidence>
<dbReference type="Gene3D" id="3.40.50.300">
    <property type="entry name" value="P-loop containing nucleotide triphosphate hydrolases"/>
    <property type="match status" value="1"/>
</dbReference>
<dbReference type="InterPro" id="IPR027417">
    <property type="entry name" value="P-loop_NTPase"/>
</dbReference>
<keyword evidence="7 10" id="KW-0342">GTP-binding</keyword>
<dbReference type="HAMAP" id="MF_00321">
    <property type="entry name" value="GTPase_EngB"/>
    <property type="match status" value="1"/>
</dbReference>
<evidence type="ECO:0000256" key="2">
    <source>
        <dbReference type="ARBA" id="ARBA00009638"/>
    </source>
</evidence>